<dbReference type="SUPFAM" id="SSF46689">
    <property type="entry name" value="Homeodomain-like"/>
    <property type="match status" value="1"/>
</dbReference>
<dbReference type="EMBL" id="SMKO01000053">
    <property type="protein sequence ID" value="TDD03567.1"/>
    <property type="molecule type" value="Genomic_DNA"/>
</dbReference>
<reference evidence="6 7" key="1">
    <citation type="submission" date="2019-03" db="EMBL/GenBank/DDBJ databases">
        <title>Draft genome sequences of novel Actinobacteria.</title>
        <authorList>
            <person name="Sahin N."/>
            <person name="Ay H."/>
            <person name="Saygin H."/>
        </authorList>
    </citation>
    <scope>NUCLEOTIDE SEQUENCE [LARGE SCALE GENOMIC DNA]</scope>
    <source>
        <strain evidence="6 7">KC310</strain>
    </source>
</reference>
<evidence type="ECO:0000256" key="1">
    <source>
        <dbReference type="ARBA" id="ARBA00023015"/>
    </source>
</evidence>
<dbReference type="InterPro" id="IPR009057">
    <property type="entry name" value="Homeodomain-like_sf"/>
</dbReference>
<name>A0A4R4VIE3_9ACTN</name>
<keyword evidence="3" id="KW-0804">Transcription</keyword>
<dbReference type="PROSITE" id="PS01124">
    <property type="entry name" value="HTH_ARAC_FAMILY_2"/>
    <property type="match status" value="1"/>
</dbReference>
<feature type="region of interest" description="Disordered" evidence="4">
    <location>
        <begin position="268"/>
        <end position="289"/>
    </location>
</feature>
<organism evidence="6 7">
    <name type="scientific">Nonomuraea deserti</name>
    <dbReference type="NCBI Taxonomy" id="1848322"/>
    <lineage>
        <taxon>Bacteria</taxon>
        <taxon>Bacillati</taxon>
        <taxon>Actinomycetota</taxon>
        <taxon>Actinomycetes</taxon>
        <taxon>Streptosporangiales</taxon>
        <taxon>Streptosporangiaceae</taxon>
        <taxon>Nonomuraea</taxon>
    </lineage>
</organism>
<dbReference type="PANTHER" id="PTHR46796">
    <property type="entry name" value="HTH-TYPE TRANSCRIPTIONAL ACTIVATOR RHAS-RELATED"/>
    <property type="match status" value="1"/>
</dbReference>
<dbReference type="GO" id="GO:0003700">
    <property type="term" value="F:DNA-binding transcription factor activity"/>
    <property type="evidence" value="ECO:0007669"/>
    <property type="project" value="InterPro"/>
</dbReference>
<evidence type="ECO:0000256" key="4">
    <source>
        <dbReference type="SAM" id="MobiDB-lite"/>
    </source>
</evidence>
<evidence type="ECO:0000313" key="7">
    <source>
        <dbReference type="Proteomes" id="UP000295258"/>
    </source>
</evidence>
<protein>
    <submittedName>
        <fullName evidence="6">AraC family transcriptional regulator</fullName>
    </submittedName>
</protein>
<feature type="domain" description="HTH araC/xylS-type" evidence="5">
    <location>
        <begin position="158"/>
        <end position="260"/>
    </location>
</feature>
<proteinExistence type="predicted"/>
<dbReference type="InterPro" id="IPR050204">
    <property type="entry name" value="AraC_XylS_family_regulators"/>
</dbReference>
<gene>
    <name evidence="6" type="ORF">E1292_20680</name>
</gene>
<comment type="caution">
    <text evidence="6">The sequence shown here is derived from an EMBL/GenBank/DDBJ whole genome shotgun (WGS) entry which is preliminary data.</text>
</comment>
<dbReference type="GO" id="GO:0043565">
    <property type="term" value="F:sequence-specific DNA binding"/>
    <property type="evidence" value="ECO:0007669"/>
    <property type="project" value="InterPro"/>
</dbReference>
<keyword evidence="7" id="KW-1185">Reference proteome</keyword>
<dbReference type="Pfam" id="PF20240">
    <property type="entry name" value="DUF6597"/>
    <property type="match status" value="1"/>
</dbReference>
<keyword evidence="2" id="KW-0238">DNA-binding</keyword>
<dbReference type="RefSeq" id="WP_132596877.1">
    <property type="nucleotide sequence ID" value="NZ_SMKO01000053.1"/>
</dbReference>
<evidence type="ECO:0000256" key="3">
    <source>
        <dbReference type="ARBA" id="ARBA00023163"/>
    </source>
</evidence>
<dbReference type="InterPro" id="IPR018060">
    <property type="entry name" value="HTH_AraC"/>
</dbReference>
<evidence type="ECO:0000256" key="2">
    <source>
        <dbReference type="ARBA" id="ARBA00023125"/>
    </source>
</evidence>
<dbReference type="PANTHER" id="PTHR46796:SF15">
    <property type="entry name" value="BLL1074 PROTEIN"/>
    <property type="match status" value="1"/>
</dbReference>
<sequence length="289" mass="32181">MDYVGRVPAPPLDRFIDDIYCLTGVPSHRWMNVPPMPSAHLFVNLGGPVRLRDSDPSVPSAVFTDGWFMGIWTRRFLLEYPPRVRLVGAHFKPWGLSPFVDGPVTELRDRWVPVDAVWPRALDRIRNRVGDLASATRTLRVVEEELRSRLADAPSRGLRLVQRTGGRLETSHGVVPVSALADAAGVSGNHLATQFTSHVGITPKRVARIYRFARLIVSVDALRPVAWSELAQEAGYFDQAHLSREFRDFTGHTPAEYLALRRRFPAEQGFPPDSGPMPADGFFTSPAAP</sequence>
<dbReference type="Gene3D" id="1.10.10.60">
    <property type="entry name" value="Homeodomain-like"/>
    <property type="match status" value="1"/>
</dbReference>
<accession>A0A4R4VIE3</accession>
<dbReference type="SMART" id="SM00342">
    <property type="entry name" value="HTH_ARAC"/>
    <property type="match status" value="1"/>
</dbReference>
<dbReference type="Proteomes" id="UP000295258">
    <property type="component" value="Unassembled WGS sequence"/>
</dbReference>
<dbReference type="InterPro" id="IPR046532">
    <property type="entry name" value="DUF6597"/>
</dbReference>
<evidence type="ECO:0000313" key="6">
    <source>
        <dbReference type="EMBL" id="TDD03567.1"/>
    </source>
</evidence>
<evidence type="ECO:0000259" key="5">
    <source>
        <dbReference type="PROSITE" id="PS01124"/>
    </source>
</evidence>
<dbReference type="Pfam" id="PF12833">
    <property type="entry name" value="HTH_18"/>
    <property type="match status" value="1"/>
</dbReference>
<dbReference type="AlphaFoldDB" id="A0A4R4VIE3"/>
<keyword evidence="1" id="KW-0805">Transcription regulation</keyword>